<dbReference type="AlphaFoldDB" id="A0A0B1NWY1"/>
<keyword evidence="2" id="KW-1185">Reference proteome</keyword>
<dbReference type="EMBL" id="JNVN01004151">
    <property type="protein sequence ID" value="KHJ30483.1"/>
    <property type="molecule type" value="Genomic_DNA"/>
</dbReference>
<dbReference type="HOGENOM" id="CLU_2238620_0_0_1"/>
<reference evidence="1 2" key="1">
    <citation type="journal article" date="2014" name="BMC Genomics">
        <title>Adaptive genomic structural variation in the grape powdery mildew pathogen, Erysiphe necator.</title>
        <authorList>
            <person name="Jones L."/>
            <person name="Riaz S."/>
            <person name="Morales-Cruz A."/>
            <person name="Amrine K.C."/>
            <person name="McGuire B."/>
            <person name="Gubler W.D."/>
            <person name="Walker M.A."/>
            <person name="Cantu D."/>
        </authorList>
    </citation>
    <scope>NUCLEOTIDE SEQUENCE [LARGE SCALE GENOMIC DNA]</scope>
    <source>
        <strain evidence="2">c</strain>
    </source>
</reference>
<protein>
    <submittedName>
        <fullName evidence="1">Uncharacterized protein</fullName>
    </submittedName>
</protein>
<name>A0A0B1NWY1_UNCNE</name>
<gene>
    <name evidence="1" type="ORF">EV44_g3868</name>
</gene>
<dbReference type="Proteomes" id="UP000030854">
    <property type="component" value="Unassembled WGS sequence"/>
</dbReference>
<organism evidence="1 2">
    <name type="scientific">Uncinula necator</name>
    <name type="common">Grape powdery mildew</name>
    <dbReference type="NCBI Taxonomy" id="52586"/>
    <lineage>
        <taxon>Eukaryota</taxon>
        <taxon>Fungi</taxon>
        <taxon>Dikarya</taxon>
        <taxon>Ascomycota</taxon>
        <taxon>Pezizomycotina</taxon>
        <taxon>Leotiomycetes</taxon>
        <taxon>Erysiphales</taxon>
        <taxon>Erysiphaceae</taxon>
        <taxon>Erysiphe</taxon>
    </lineage>
</organism>
<evidence type="ECO:0000313" key="2">
    <source>
        <dbReference type="Proteomes" id="UP000030854"/>
    </source>
</evidence>
<evidence type="ECO:0000313" key="1">
    <source>
        <dbReference type="EMBL" id="KHJ30483.1"/>
    </source>
</evidence>
<sequence>MRSQVSRQVFSAQTSNRFIITFREFRREEILEEHHGLFMTGAKPEPATNWTSVIVPTVLAYIRTLQGKEEVSNTVLADEIERVSLVRPSFLKLYGQNNPTALHRT</sequence>
<accession>A0A0B1NWY1</accession>
<proteinExistence type="predicted"/>
<comment type="caution">
    <text evidence="1">The sequence shown here is derived from an EMBL/GenBank/DDBJ whole genome shotgun (WGS) entry which is preliminary data.</text>
</comment>